<evidence type="ECO:0000259" key="4">
    <source>
        <dbReference type="Pfam" id="PF01881"/>
    </source>
</evidence>
<dbReference type="GO" id="GO:0051607">
    <property type="term" value="P:defense response to virus"/>
    <property type="evidence" value="ECO:0007669"/>
    <property type="project" value="UniProtKB-KW"/>
</dbReference>
<evidence type="ECO:0000313" key="6">
    <source>
        <dbReference type="Proteomes" id="UP000192468"/>
    </source>
</evidence>
<keyword evidence="2" id="KW-0694">RNA-binding</keyword>
<organism evidence="5 6">
    <name type="scientific">Clostridium acidisoli DSM 12555</name>
    <dbReference type="NCBI Taxonomy" id="1121291"/>
    <lineage>
        <taxon>Bacteria</taxon>
        <taxon>Bacillati</taxon>
        <taxon>Bacillota</taxon>
        <taxon>Clostridia</taxon>
        <taxon>Eubacteriales</taxon>
        <taxon>Clostridiaceae</taxon>
        <taxon>Clostridium</taxon>
    </lineage>
</organism>
<dbReference type="InterPro" id="IPR049435">
    <property type="entry name" value="Cas_Cas6_C"/>
</dbReference>
<dbReference type="NCBIfam" id="TIGR01877">
    <property type="entry name" value="cas_cas6"/>
    <property type="match status" value="1"/>
</dbReference>
<dbReference type="AlphaFoldDB" id="A0A1W1XM35"/>
<evidence type="ECO:0000256" key="2">
    <source>
        <dbReference type="ARBA" id="ARBA00022884"/>
    </source>
</evidence>
<evidence type="ECO:0000256" key="1">
    <source>
        <dbReference type="ARBA" id="ARBA00005937"/>
    </source>
</evidence>
<dbReference type="GO" id="GO:0003723">
    <property type="term" value="F:RNA binding"/>
    <property type="evidence" value="ECO:0007669"/>
    <property type="project" value="UniProtKB-KW"/>
</dbReference>
<protein>
    <submittedName>
        <fullName evidence="5">CRISPR-associated endoribonuclease Cas6</fullName>
    </submittedName>
</protein>
<evidence type="ECO:0000313" key="5">
    <source>
        <dbReference type="EMBL" id="SMC24912.1"/>
    </source>
</evidence>
<dbReference type="GO" id="GO:0016788">
    <property type="term" value="F:hydrolase activity, acting on ester bonds"/>
    <property type="evidence" value="ECO:0007669"/>
    <property type="project" value="InterPro"/>
</dbReference>
<proteinExistence type="inferred from homology"/>
<accession>A0A1W1XM35</accession>
<comment type="similarity">
    <text evidence="1">Belongs to the CRISPR-associated protein Cas6/Cse3/CasE family.</text>
</comment>
<sequence>MIKVYEISLKVYLLENIEEKSVLQSIAELIDKSFTKNSELAEFHETNTYKKYVFNALYPIERNKVYFKGRIYSFQIRTVDEKLCSHFEKVLVNEYTDKFKILTVKKRVVSQKNIEKIYTITPCIEKFEDGYWKNNHSVEEFEKRLTDNLIKKYIQVTGKKIDEDIEIFNLIEFNNKKPISVNYKSVKLLGDKVTLYAANNSLAQELLYFALGVGLLEMNGRGLGYVNYKWM</sequence>
<dbReference type="EMBL" id="FWXH01000008">
    <property type="protein sequence ID" value="SMC24912.1"/>
    <property type="molecule type" value="Genomic_DNA"/>
</dbReference>
<keyword evidence="6" id="KW-1185">Reference proteome</keyword>
<dbReference type="InterPro" id="IPR010156">
    <property type="entry name" value="CRISPR-assoc_prot_Cas6"/>
</dbReference>
<reference evidence="5 6" key="1">
    <citation type="submission" date="2017-04" db="EMBL/GenBank/DDBJ databases">
        <authorList>
            <person name="Afonso C.L."/>
            <person name="Miller P.J."/>
            <person name="Scott M.A."/>
            <person name="Spackman E."/>
            <person name="Goraichik I."/>
            <person name="Dimitrov K.M."/>
            <person name="Suarez D.L."/>
            <person name="Swayne D.E."/>
        </authorList>
    </citation>
    <scope>NUCLEOTIDE SEQUENCE [LARGE SCALE GENOMIC DNA]</scope>
    <source>
        <strain evidence="5 6">DSM 12555</strain>
    </source>
</reference>
<dbReference type="PANTHER" id="PTHR36984">
    <property type="entry name" value="CRISPR-ASSOCIATED ENDORIBONUCLEASE CAS6 1"/>
    <property type="match status" value="1"/>
</dbReference>
<evidence type="ECO:0000256" key="3">
    <source>
        <dbReference type="ARBA" id="ARBA00023118"/>
    </source>
</evidence>
<dbReference type="RefSeq" id="WP_242950544.1">
    <property type="nucleotide sequence ID" value="NZ_FWXH01000008.1"/>
</dbReference>
<dbReference type="PANTHER" id="PTHR36984:SF1">
    <property type="entry name" value="CRISPR-ASSOCIATED ENDORIBONUCLEASE CAS6 1"/>
    <property type="match status" value="1"/>
</dbReference>
<keyword evidence="3" id="KW-0051">Antiviral defense</keyword>
<dbReference type="Pfam" id="PF01881">
    <property type="entry name" value="Cas_Cas6_C"/>
    <property type="match status" value="1"/>
</dbReference>
<dbReference type="Gene3D" id="3.30.70.1900">
    <property type="match status" value="1"/>
</dbReference>
<dbReference type="Proteomes" id="UP000192468">
    <property type="component" value="Unassembled WGS sequence"/>
</dbReference>
<dbReference type="STRING" id="1121291.SAMN02745134_02307"/>
<feature type="domain" description="CRISPR associated protein Cas6 C-terminal" evidence="4">
    <location>
        <begin position="117"/>
        <end position="227"/>
    </location>
</feature>
<name>A0A1W1XM35_9CLOT</name>
<gene>
    <name evidence="5" type="ORF">SAMN02745134_02307</name>
</gene>